<dbReference type="EMBL" id="JACIET010000001">
    <property type="protein sequence ID" value="MBB4011435.1"/>
    <property type="molecule type" value="Genomic_DNA"/>
</dbReference>
<dbReference type="InterPro" id="IPR023374">
    <property type="entry name" value="AttH-like_dom_sf"/>
</dbReference>
<dbReference type="PANTHER" id="PTHR38591">
    <property type="entry name" value="HYDROLASE"/>
    <property type="match status" value="1"/>
</dbReference>
<feature type="domain" description="AttH" evidence="1">
    <location>
        <begin position="41"/>
        <end position="211"/>
    </location>
</feature>
<evidence type="ECO:0000313" key="3">
    <source>
        <dbReference type="Proteomes" id="UP000561045"/>
    </source>
</evidence>
<comment type="caution">
    <text evidence="2">The sequence shown here is derived from an EMBL/GenBank/DDBJ whole genome shotgun (WGS) entry which is preliminary data.</text>
</comment>
<dbReference type="GO" id="GO:0016787">
    <property type="term" value="F:hydrolase activity"/>
    <property type="evidence" value="ECO:0007669"/>
    <property type="project" value="UniProtKB-KW"/>
</dbReference>
<keyword evidence="3" id="KW-1185">Reference proteome</keyword>
<sequence>MSVAPLVSAQSLYAAPVAYPVLAPRRLVFPHDHGAHPEHRIEWWYVTGWLAAPGVSPFGFQVTFFQLRPGTDESNPSRFALRHVVVAHAALAWPPAGRLLHAARSARSGLGLVGAQVGDCGLMLDRWRMNRTGEGFRIELDAGEFALALRLDTKGPPLLHGLGGFSQKAPGIEHASMYYSLPQVTVSGSVRVAGRAFPGRGAAWFDHEWSSTLMHPQAAGWDWTGLNLHDGSALMLFRMRDRGGNALWSGGSLRTPDGDAARFNPGEVRWQPSRNWRSPRTGVQWPVMQAVRFGQRVIQLEPLFDDQELDARATTGTLYWEGAVRALEAGREIGRGYLELTGYDGPLVL</sequence>
<dbReference type="RefSeq" id="WP_242533093.1">
    <property type="nucleotide sequence ID" value="NZ_BAABLE010000011.1"/>
</dbReference>
<reference evidence="2 3" key="1">
    <citation type="submission" date="2020-08" db="EMBL/GenBank/DDBJ databases">
        <title>Genomic Encyclopedia of Type Strains, Phase IV (KMG-IV): sequencing the most valuable type-strain genomes for metagenomic binning, comparative biology and taxonomic classification.</title>
        <authorList>
            <person name="Goeker M."/>
        </authorList>
    </citation>
    <scope>NUCLEOTIDE SEQUENCE [LARGE SCALE GENOMIC DNA]</scope>
    <source>
        <strain evidence="2 3">DSM 106739</strain>
    </source>
</reference>
<dbReference type="Pfam" id="PF07143">
    <property type="entry name" value="CrtC"/>
    <property type="match status" value="1"/>
</dbReference>
<keyword evidence="2" id="KW-0378">Hydrolase</keyword>
<gene>
    <name evidence="2" type="ORF">GGR36_000743</name>
</gene>
<proteinExistence type="predicted"/>
<dbReference type="Gene3D" id="2.40.370.10">
    <property type="entry name" value="AttH-like domain"/>
    <property type="match status" value="2"/>
</dbReference>
<dbReference type="InterPro" id="IPR010791">
    <property type="entry name" value="AttH_dom"/>
</dbReference>
<protein>
    <submittedName>
        <fullName evidence="2">Putative secreted hydrolase</fullName>
    </submittedName>
</protein>
<name>A0A840BEA3_9RHOO</name>
<accession>A0A840BEA3</accession>
<dbReference type="Pfam" id="PF17186">
    <property type="entry name" value="Lipocalin_9"/>
    <property type="match status" value="1"/>
</dbReference>
<dbReference type="SUPFAM" id="SSF159245">
    <property type="entry name" value="AttH-like"/>
    <property type="match status" value="1"/>
</dbReference>
<organism evidence="2 3">
    <name type="scientific">Niveibacterium umoris</name>
    <dbReference type="NCBI Taxonomy" id="1193620"/>
    <lineage>
        <taxon>Bacteria</taxon>
        <taxon>Pseudomonadati</taxon>
        <taxon>Pseudomonadota</taxon>
        <taxon>Betaproteobacteria</taxon>
        <taxon>Rhodocyclales</taxon>
        <taxon>Rhodocyclaceae</taxon>
        <taxon>Niveibacterium</taxon>
    </lineage>
</organism>
<dbReference type="PANTHER" id="PTHR38591:SF1">
    <property type="entry name" value="BLL1000 PROTEIN"/>
    <property type="match status" value="1"/>
</dbReference>
<dbReference type="AlphaFoldDB" id="A0A840BEA3"/>
<evidence type="ECO:0000313" key="2">
    <source>
        <dbReference type="EMBL" id="MBB4011435.1"/>
    </source>
</evidence>
<evidence type="ECO:0000259" key="1">
    <source>
        <dbReference type="Pfam" id="PF07143"/>
    </source>
</evidence>
<dbReference type="Proteomes" id="UP000561045">
    <property type="component" value="Unassembled WGS sequence"/>
</dbReference>